<dbReference type="Gene3D" id="3.10.180.10">
    <property type="entry name" value="2,3-Dihydroxybiphenyl 1,2-Dioxygenase, domain 1"/>
    <property type="match status" value="1"/>
</dbReference>
<evidence type="ECO:0000313" key="2">
    <source>
        <dbReference type="EMBL" id="MCY1013952.1"/>
    </source>
</evidence>
<dbReference type="EMBL" id="JAPNKE010000002">
    <property type="protein sequence ID" value="MCY1013952.1"/>
    <property type="molecule type" value="Genomic_DNA"/>
</dbReference>
<gene>
    <name evidence="2" type="ORF">OV079_52190</name>
</gene>
<accession>A0A9X3F0S8</accession>
<name>A0A9X3F0S8_9BACT</name>
<dbReference type="SUPFAM" id="SSF54593">
    <property type="entry name" value="Glyoxalase/Bleomycin resistance protein/Dihydroxybiphenyl dioxygenase"/>
    <property type="match status" value="1"/>
</dbReference>
<organism evidence="2 3">
    <name type="scientific">Nannocystis pusilla</name>
    <dbReference type="NCBI Taxonomy" id="889268"/>
    <lineage>
        <taxon>Bacteria</taxon>
        <taxon>Pseudomonadati</taxon>
        <taxon>Myxococcota</taxon>
        <taxon>Polyangia</taxon>
        <taxon>Nannocystales</taxon>
        <taxon>Nannocystaceae</taxon>
        <taxon>Nannocystis</taxon>
    </lineage>
</organism>
<keyword evidence="3" id="KW-1185">Reference proteome</keyword>
<evidence type="ECO:0000259" key="1">
    <source>
        <dbReference type="PROSITE" id="PS51819"/>
    </source>
</evidence>
<proteinExistence type="predicted"/>
<dbReference type="InterPro" id="IPR004360">
    <property type="entry name" value="Glyas_Fos-R_dOase_dom"/>
</dbReference>
<dbReference type="Pfam" id="PF00903">
    <property type="entry name" value="Glyoxalase"/>
    <property type="match status" value="1"/>
</dbReference>
<dbReference type="PROSITE" id="PS51819">
    <property type="entry name" value="VOC"/>
    <property type="match status" value="1"/>
</dbReference>
<protein>
    <submittedName>
        <fullName evidence="2">VOC family protein</fullName>
    </submittedName>
</protein>
<dbReference type="Proteomes" id="UP001150924">
    <property type="component" value="Unassembled WGS sequence"/>
</dbReference>
<reference evidence="2" key="1">
    <citation type="submission" date="2022-11" db="EMBL/GenBank/DDBJ databases">
        <title>Minimal conservation of predation-associated metabolite biosynthetic gene clusters underscores biosynthetic potential of Myxococcota including descriptions for ten novel species: Archangium lansinium sp. nov., Myxococcus landrumus sp. nov., Nannocystis bai.</title>
        <authorList>
            <person name="Ahearne A."/>
            <person name="Stevens C."/>
            <person name="Phillips K."/>
        </authorList>
    </citation>
    <scope>NUCLEOTIDE SEQUENCE</scope>
    <source>
        <strain evidence="2">Na p29</strain>
    </source>
</reference>
<feature type="domain" description="VOC" evidence="1">
    <location>
        <begin position="1"/>
        <end position="94"/>
    </location>
</feature>
<dbReference type="InterPro" id="IPR029068">
    <property type="entry name" value="Glyas_Bleomycin-R_OHBP_Dase"/>
</dbReference>
<dbReference type="InterPro" id="IPR037523">
    <property type="entry name" value="VOC_core"/>
</dbReference>
<evidence type="ECO:0000313" key="3">
    <source>
        <dbReference type="Proteomes" id="UP001150924"/>
    </source>
</evidence>
<sequence length="97" mass="10843">MRYAGEVGPFAAVRVNDSLTLDFGDDDGFESHHYAFLVDDAEFDAIFARVRAAGLPFASSPHGGFDNRISHYDRDGRRVYFADPNGHFLELMTRVDA</sequence>
<dbReference type="AlphaFoldDB" id="A0A9X3F0S8"/>
<comment type="caution">
    <text evidence="2">The sequence shown here is derived from an EMBL/GenBank/DDBJ whole genome shotgun (WGS) entry which is preliminary data.</text>
</comment>